<comment type="caution">
    <text evidence="1">The sequence shown here is derived from an EMBL/GenBank/DDBJ whole genome shotgun (WGS) entry which is preliminary data.</text>
</comment>
<dbReference type="Proteomes" id="UP001477672">
    <property type="component" value="Unassembled WGS sequence"/>
</dbReference>
<evidence type="ECO:0000313" key="2">
    <source>
        <dbReference type="Proteomes" id="UP001477672"/>
    </source>
</evidence>
<reference evidence="1 2" key="1">
    <citation type="submission" date="2024-03" db="EMBL/GenBank/DDBJ databases">
        <title>Human intestinal bacterial collection.</title>
        <authorList>
            <person name="Pauvert C."/>
            <person name="Hitch T.C.A."/>
            <person name="Clavel T."/>
        </authorList>
    </citation>
    <scope>NUCLEOTIDE SEQUENCE [LARGE SCALE GENOMIC DNA]</scope>
    <source>
        <strain evidence="1 2">CLA-JM-H11</strain>
    </source>
</reference>
<dbReference type="RefSeq" id="WP_349214889.1">
    <property type="nucleotide sequence ID" value="NZ_JBBMFA010000054.1"/>
</dbReference>
<dbReference type="EMBL" id="JBBMFA010000054">
    <property type="protein sequence ID" value="MEQ2519443.1"/>
    <property type="molecule type" value="Genomic_DNA"/>
</dbReference>
<keyword evidence="2" id="KW-1185">Reference proteome</keyword>
<dbReference type="InterPro" id="IPR025368">
    <property type="entry name" value="DUF4272"/>
</dbReference>
<accession>A0ABV1GCL0</accession>
<name>A0ABV1GCL0_9FIRM</name>
<sequence>MRLPFVKRTLDRTFLILCPVEQCEPMMNLLELAFPSGKRTAPRRLVLRNAQTEITFTCLSCAGWDEQERQTTAWIRKLVVRYGKVQSPGPRAQALLDRLYSCGGVVRMDASCVGRDLPRMSESVTGVACECARAVRGLVTDLSGSVYDENFRLLLDWNGAADPQATLPPMDLCPQPVWNETPAELLLRKKRSMEILRARQLPVNEELPVIWPGSARTVEAVCRRAVALLVVALYSECRLDEEDPLDHEQARAYVQPILETYQAEDFFSPKEWAYLENPASSRMEQIQFAWQYENVWVMEWALGLTDELPWPDRICDVPRAAGIMREHYGMEQLIQAARLRPQSELLDAADLIYRLHWCCNQARLQGTAPQSLDAGVVMERHRGLFWVAGCDGAVEWDDVNLST</sequence>
<gene>
    <name evidence="1" type="ORF">WMO24_03180</name>
</gene>
<dbReference type="Pfam" id="PF14094">
    <property type="entry name" value="DUF4272"/>
    <property type="match status" value="1"/>
</dbReference>
<proteinExistence type="predicted"/>
<evidence type="ECO:0000313" key="1">
    <source>
        <dbReference type="EMBL" id="MEQ2519443.1"/>
    </source>
</evidence>
<organism evidence="1 2">
    <name type="scientific">Ruthenibacterium intestinale</name>
    <dbReference type="NCBI Taxonomy" id="3133163"/>
    <lineage>
        <taxon>Bacteria</taxon>
        <taxon>Bacillati</taxon>
        <taxon>Bacillota</taxon>
        <taxon>Clostridia</taxon>
        <taxon>Eubacteriales</taxon>
        <taxon>Oscillospiraceae</taxon>
        <taxon>Ruthenibacterium</taxon>
    </lineage>
</organism>
<protein>
    <submittedName>
        <fullName evidence="1">DUF4272 domain-containing protein</fullName>
    </submittedName>
</protein>